<dbReference type="Gene3D" id="3.60.10.10">
    <property type="entry name" value="Endonuclease/exonuclease/phosphatase"/>
    <property type="match status" value="1"/>
</dbReference>
<feature type="domain" description="Endonuclease/exonuclease/phosphatase" evidence="1">
    <location>
        <begin position="17"/>
        <end position="97"/>
    </location>
</feature>
<dbReference type="AlphaFoldDB" id="A0A8K0KGY2"/>
<dbReference type="SUPFAM" id="SSF56219">
    <property type="entry name" value="DNase I-like"/>
    <property type="match status" value="1"/>
</dbReference>
<keyword evidence="3" id="KW-1185">Reference proteome</keyword>
<dbReference type="OrthoDB" id="412981at2759"/>
<dbReference type="InterPro" id="IPR036691">
    <property type="entry name" value="Endo/exonu/phosph_ase_sf"/>
</dbReference>
<dbReference type="GO" id="GO:0003824">
    <property type="term" value="F:catalytic activity"/>
    <property type="evidence" value="ECO:0007669"/>
    <property type="project" value="InterPro"/>
</dbReference>
<dbReference type="EMBL" id="KZ308762">
    <property type="protein sequence ID" value="KAG8234014.1"/>
    <property type="molecule type" value="Genomic_DNA"/>
</dbReference>
<evidence type="ECO:0000313" key="3">
    <source>
        <dbReference type="Proteomes" id="UP000792457"/>
    </source>
</evidence>
<reference evidence="2" key="1">
    <citation type="submission" date="2013-04" db="EMBL/GenBank/DDBJ databases">
        <authorList>
            <person name="Qu J."/>
            <person name="Murali S.C."/>
            <person name="Bandaranaike D."/>
            <person name="Bellair M."/>
            <person name="Blankenburg K."/>
            <person name="Chao H."/>
            <person name="Dinh H."/>
            <person name="Doddapaneni H."/>
            <person name="Downs B."/>
            <person name="Dugan-Rocha S."/>
            <person name="Elkadiri S."/>
            <person name="Gnanaolivu R.D."/>
            <person name="Hernandez B."/>
            <person name="Javaid M."/>
            <person name="Jayaseelan J.C."/>
            <person name="Lee S."/>
            <person name="Li M."/>
            <person name="Ming W."/>
            <person name="Munidasa M."/>
            <person name="Muniz J."/>
            <person name="Nguyen L."/>
            <person name="Ongeri F."/>
            <person name="Osuji N."/>
            <person name="Pu L.-L."/>
            <person name="Puazo M."/>
            <person name="Qu C."/>
            <person name="Quiroz J."/>
            <person name="Raj R."/>
            <person name="Weissenberger G."/>
            <person name="Xin Y."/>
            <person name="Zou X."/>
            <person name="Han Y."/>
            <person name="Richards S."/>
            <person name="Worley K."/>
            <person name="Muzny D."/>
            <person name="Gibbs R."/>
        </authorList>
    </citation>
    <scope>NUCLEOTIDE SEQUENCE</scope>
    <source>
        <strain evidence="2">Sampled in the wild</strain>
    </source>
</reference>
<comment type="caution">
    <text evidence="2">The sequence shown here is derived from an EMBL/GenBank/DDBJ whole genome shotgun (WGS) entry which is preliminary data.</text>
</comment>
<name>A0A8K0KGY2_LADFU</name>
<organism evidence="2 3">
    <name type="scientific">Ladona fulva</name>
    <name type="common">Scarce chaser dragonfly</name>
    <name type="synonym">Libellula fulva</name>
    <dbReference type="NCBI Taxonomy" id="123851"/>
    <lineage>
        <taxon>Eukaryota</taxon>
        <taxon>Metazoa</taxon>
        <taxon>Ecdysozoa</taxon>
        <taxon>Arthropoda</taxon>
        <taxon>Hexapoda</taxon>
        <taxon>Insecta</taxon>
        <taxon>Pterygota</taxon>
        <taxon>Palaeoptera</taxon>
        <taxon>Odonata</taxon>
        <taxon>Epiprocta</taxon>
        <taxon>Anisoptera</taxon>
        <taxon>Libelluloidea</taxon>
        <taxon>Libellulidae</taxon>
        <taxon>Ladona</taxon>
    </lineage>
</organism>
<reference evidence="2" key="2">
    <citation type="submission" date="2017-10" db="EMBL/GenBank/DDBJ databases">
        <title>Ladona fulva Genome sequencing and assembly.</title>
        <authorList>
            <person name="Murali S."/>
            <person name="Richards S."/>
            <person name="Bandaranaike D."/>
            <person name="Bellair M."/>
            <person name="Blankenburg K."/>
            <person name="Chao H."/>
            <person name="Dinh H."/>
            <person name="Doddapaneni H."/>
            <person name="Dugan-Rocha S."/>
            <person name="Elkadiri S."/>
            <person name="Gnanaolivu R."/>
            <person name="Hernandez B."/>
            <person name="Skinner E."/>
            <person name="Javaid M."/>
            <person name="Lee S."/>
            <person name="Li M."/>
            <person name="Ming W."/>
            <person name="Munidasa M."/>
            <person name="Muniz J."/>
            <person name="Nguyen L."/>
            <person name="Hughes D."/>
            <person name="Osuji N."/>
            <person name="Pu L.-L."/>
            <person name="Puazo M."/>
            <person name="Qu C."/>
            <person name="Quiroz J."/>
            <person name="Raj R."/>
            <person name="Weissenberger G."/>
            <person name="Xin Y."/>
            <person name="Zou X."/>
            <person name="Han Y."/>
            <person name="Worley K."/>
            <person name="Muzny D."/>
            <person name="Gibbs R."/>
        </authorList>
    </citation>
    <scope>NUCLEOTIDE SEQUENCE</scope>
    <source>
        <strain evidence="2">Sampled in the wild</strain>
    </source>
</reference>
<evidence type="ECO:0000259" key="1">
    <source>
        <dbReference type="Pfam" id="PF03372"/>
    </source>
</evidence>
<protein>
    <recommendedName>
        <fullName evidence="1">Endonuclease/exonuclease/phosphatase domain-containing protein</fullName>
    </recommendedName>
</protein>
<evidence type="ECO:0000313" key="2">
    <source>
        <dbReference type="EMBL" id="KAG8234014.1"/>
    </source>
</evidence>
<proteinExistence type="predicted"/>
<accession>A0A8K0KGY2</accession>
<dbReference type="InterPro" id="IPR005135">
    <property type="entry name" value="Endo/exonuclease/phosphatase"/>
</dbReference>
<dbReference type="Pfam" id="PF03372">
    <property type="entry name" value="Exo_endo_phos"/>
    <property type="match status" value="1"/>
</dbReference>
<gene>
    <name evidence="2" type="ORF">J437_LFUL013932</name>
</gene>
<sequence>MLMALKRAVENRPLTILSWNARGAVGKKTPELINLLQNLQVDAALIQETHLKPHHRWTVTGFTVHRTDRSSAPGLEKRQGGGTAILIADHLTGTINLPTPTTQHGLEATNAIINTQHGQVQLTSLYPPPIQ</sequence>
<dbReference type="Proteomes" id="UP000792457">
    <property type="component" value="Unassembled WGS sequence"/>
</dbReference>